<evidence type="ECO:0000256" key="1">
    <source>
        <dbReference type="ARBA" id="ARBA00004370"/>
    </source>
</evidence>
<evidence type="ECO:0000313" key="9">
    <source>
        <dbReference type="Proteomes" id="UP000695023"/>
    </source>
</evidence>
<organism evidence="9 10">
    <name type="scientific">Pundamilia nyererei</name>
    <dbReference type="NCBI Taxonomy" id="303518"/>
    <lineage>
        <taxon>Eukaryota</taxon>
        <taxon>Metazoa</taxon>
        <taxon>Chordata</taxon>
        <taxon>Craniata</taxon>
        <taxon>Vertebrata</taxon>
        <taxon>Euteleostomi</taxon>
        <taxon>Actinopterygii</taxon>
        <taxon>Neopterygii</taxon>
        <taxon>Teleostei</taxon>
        <taxon>Neoteleostei</taxon>
        <taxon>Acanthomorphata</taxon>
        <taxon>Ovalentaria</taxon>
        <taxon>Cichlomorphae</taxon>
        <taxon>Cichliformes</taxon>
        <taxon>Cichlidae</taxon>
        <taxon>African cichlids</taxon>
        <taxon>Pseudocrenilabrinae</taxon>
        <taxon>Haplochromini</taxon>
        <taxon>Pundamilia</taxon>
    </lineage>
</organism>
<feature type="coiled-coil region" evidence="7">
    <location>
        <begin position="63"/>
        <end position="97"/>
    </location>
</feature>
<dbReference type="AlphaFoldDB" id="A0A9Y3RLE3"/>
<dbReference type="InterPro" id="IPR019394">
    <property type="entry name" value="TEX28/TMCC"/>
</dbReference>
<dbReference type="PANTHER" id="PTHR17613:SF11">
    <property type="entry name" value="TRANSMEMBRANE AND COILED-COIL DOMAINS PROTEIN 1"/>
    <property type="match status" value="1"/>
</dbReference>
<dbReference type="RefSeq" id="XP_005741537.1">
    <property type="nucleotide sequence ID" value="XM_005741480.2"/>
</dbReference>
<keyword evidence="3 8" id="KW-0812">Transmembrane</keyword>
<comment type="subcellular location">
    <subcellularLocation>
        <location evidence="1">Membrane</location>
    </subcellularLocation>
</comment>
<comment type="similarity">
    <text evidence="2">Belongs to the TEX28 family.</text>
</comment>
<keyword evidence="4 8" id="KW-1133">Transmembrane helix</keyword>
<evidence type="ECO:0000256" key="7">
    <source>
        <dbReference type="SAM" id="Coils"/>
    </source>
</evidence>
<dbReference type="GeneID" id="102209005"/>
<reference evidence="10" key="1">
    <citation type="submission" date="2025-08" db="UniProtKB">
        <authorList>
            <consortium name="RefSeq"/>
        </authorList>
    </citation>
    <scope>IDENTIFICATION</scope>
</reference>
<proteinExistence type="inferred from homology"/>
<sequence>MCLNISTPERSLTPDYDSTMSLEASSSRQCTCDHSEAFDDVLKYVGKLQESHSQLEEHFKNLNASHQRDYSLLFEDLKDLQNRRESLEERFIDLTEQYQNDVWNLKKELAATAEKSADRSSDATQDFYEVLEACERRQFKLEQQQQKEEDAGHPETWANTTAQTVLEKLIDVSLAFITVLLVLMSTVSSWVAPFFKTALLMLCMLLFLVLLSFLWRHWDVILEYHQLPFCN</sequence>
<gene>
    <name evidence="10" type="primary">LOC102209005</name>
</gene>
<name>A0A9Y3RLE3_9CICH</name>
<dbReference type="GO" id="GO:0012505">
    <property type="term" value="C:endomembrane system"/>
    <property type="evidence" value="ECO:0007669"/>
    <property type="project" value="TreeGrafter"/>
</dbReference>
<evidence type="ECO:0000256" key="4">
    <source>
        <dbReference type="ARBA" id="ARBA00022989"/>
    </source>
</evidence>
<feature type="transmembrane region" description="Helical" evidence="8">
    <location>
        <begin position="198"/>
        <end position="215"/>
    </location>
</feature>
<dbReference type="Proteomes" id="UP000695023">
    <property type="component" value="Unplaced"/>
</dbReference>
<evidence type="ECO:0000256" key="5">
    <source>
        <dbReference type="ARBA" id="ARBA00023054"/>
    </source>
</evidence>
<keyword evidence="9" id="KW-1185">Reference proteome</keyword>
<keyword evidence="6 8" id="KW-0472">Membrane</keyword>
<evidence type="ECO:0000313" key="10">
    <source>
        <dbReference type="RefSeq" id="XP_005741537.1"/>
    </source>
</evidence>
<dbReference type="Pfam" id="PF10267">
    <property type="entry name" value="Tmemb_cc2"/>
    <property type="match status" value="1"/>
</dbReference>
<dbReference type="PANTHER" id="PTHR17613">
    <property type="entry name" value="CEREBRAL PROTEIN-11-RELATED"/>
    <property type="match status" value="1"/>
</dbReference>
<accession>A0A9Y3RLE3</accession>
<evidence type="ECO:0000256" key="6">
    <source>
        <dbReference type="ARBA" id="ARBA00023136"/>
    </source>
</evidence>
<evidence type="ECO:0000256" key="2">
    <source>
        <dbReference type="ARBA" id="ARBA00008108"/>
    </source>
</evidence>
<evidence type="ECO:0000256" key="3">
    <source>
        <dbReference type="ARBA" id="ARBA00022692"/>
    </source>
</evidence>
<dbReference type="GO" id="GO:0016020">
    <property type="term" value="C:membrane"/>
    <property type="evidence" value="ECO:0007669"/>
    <property type="project" value="UniProtKB-SubCell"/>
</dbReference>
<feature type="transmembrane region" description="Helical" evidence="8">
    <location>
        <begin position="172"/>
        <end position="192"/>
    </location>
</feature>
<protein>
    <submittedName>
        <fullName evidence="10">Transmembrane and coiled-coil domains protein 1-like</fullName>
    </submittedName>
</protein>
<keyword evidence="5 7" id="KW-0175">Coiled coil</keyword>
<evidence type="ECO:0000256" key="8">
    <source>
        <dbReference type="SAM" id="Phobius"/>
    </source>
</evidence>